<dbReference type="OrthoDB" id="2130735at2759"/>
<evidence type="ECO:0000313" key="1">
    <source>
        <dbReference type="EMBL" id="KAH7313818.1"/>
    </source>
</evidence>
<dbReference type="SUPFAM" id="SSF50939">
    <property type="entry name" value="Sialidases"/>
    <property type="match status" value="1"/>
</dbReference>
<dbReference type="InterPro" id="IPR036278">
    <property type="entry name" value="Sialidase_sf"/>
</dbReference>
<comment type="caution">
    <text evidence="1">The sequence shown here is derived from an EMBL/GenBank/DDBJ whole genome shotgun (WGS) entry which is preliminary data.</text>
</comment>
<dbReference type="Gene3D" id="2.120.10.10">
    <property type="match status" value="1"/>
</dbReference>
<accession>A0A8K0WPY3</accession>
<sequence>MNAQPALYELPYDIGEFPKGTVLASGNSWGNTSTNIDLYASYDKGHSWSFVSKIATGGRPNTTNGADPVWEPFILAYDGTLGMFYSDQRDPAHGQKLAHQESTDLKEWGPVVNDVAYLNYTLRPGMTVIDYIPPIDKWIFVYEFPPFAGGFNYFKNEYPVYYRLANTPYDFRFADGHPLIANETSPNGSPFVVWSPSGGANGTLIVSDADARELFTNQNVGRVDRWVKRKQPGRPAYSRALHVTKSDPDRLLVFSGSTFDSDPEGVIIPFSVTALSIEKLLADGYTDDSL</sequence>
<evidence type="ECO:0008006" key="3">
    <source>
        <dbReference type="Google" id="ProtNLM"/>
    </source>
</evidence>
<dbReference type="PANTHER" id="PTHR38792">
    <property type="entry name" value="BNR/ASP-BOX REPEAT DOMAIN PROTEIN (AFU_ORTHOLOGUE AFUA_7G06430)-RELATED"/>
    <property type="match status" value="1"/>
</dbReference>
<reference evidence="1" key="1">
    <citation type="journal article" date="2021" name="Nat. Commun.">
        <title>Genetic determinants of endophytism in the Arabidopsis root mycobiome.</title>
        <authorList>
            <person name="Mesny F."/>
            <person name="Miyauchi S."/>
            <person name="Thiergart T."/>
            <person name="Pickel B."/>
            <person name="Atanasova L."/>
            <person name="Karlsson M."/>
            <person name="Huettel B."/>
            <person name="Barry K.W."/>
            <person name="Haridas S."/>
            <person name="Chen C."/>
            <person name="Bauer D."/>
            <person name="Andreopoulos W."/>
            <person name="Pangilinan J."/>
            <person name="LaButti K."/>
            <person name="Riley R."/>
            <person name="Lipzen A."/>
            <person name="Clum A."/>
            <person name="Drula E."/>
            <person name="Henrissat B."/>
            <person name="Kohler A."/>
            <person name="Grigoriev I.V."/>
            <person name="Martin F.M."/>
            <person name="Hacquard S."/>
        </authorList>
    </citation>
    <scope>NUCLEOTIDE SEQUENCE</scope>
    <source>
        <strain evidence="1">MPI-CAGE-CH-0235</strain>
    </source>
</reference>
<organism evidence="1 2">
    <name type="scientific">Stachybotrys elegans</name>
    <dbReference type="NCBI Taxonomy" id="80388"/>
    <lineage>
        <taxon>Eukaryota</taxon>
        <taxon>Fungi</taxon>
        <taxon>Dikarya</taxon>
        <taxon>Ascomycota</taxon>
        <taxon>Pezizomycotina</taxon>
        <taxon>Sordariomycetes</taxon>
        <taxon>Hypocreomycetidae</taxon>
        <taxon>Hypocreales</taxon>
        <taxon>Stachybotryaceae</taxon>
        <taxon>Stachybotrys</taxon>
    </lineage>
</organism>
<evidence type="ECO:0000313" key="2">
    <source>
        <dbReference type="Proteomes" id="UP000813444"/>
    </source>
</evidence>
<dbReference type="EMBL" id="JAGPNK010000009">
    <property type="protein sequence ID" value="KAH7313818.1"/>
    <property type="molecule type" value="Genomic_DNA"/>
</dbReference>
<dbReference type="Proteomes" id="UP000813444">
    <property type="component" value="Unassembled WGS sequence"/>
</dbReference>
<protein>
    <recommendedName>
        <fullName evidence="3">Glycoside hydrolase family 93 protein</fullName>
    </recommendedName>
</protein>
<dbReference type="PANTHER" id="PTHR38792:SF1">
    <property type="entry name" value="BNR_ASP-BOX REPEAT PROTEIN"/>
    <property type="match status" value="1"/>
</dbReference>
<keyword evidence="2" id="KW-1185">Reference proteome</keyword>
<proteinExistence type="predicted"/>
<dbReference type="AlphaFoldDB" id="A0A8K0WPY3"/>
<name>A0A8K0WPY3_9HYPO</name>
<gene>
    <name evidence="1" type="ORF">B0I35DRAFT_435915</name>
</gene>